<dbReference type="eggNOG" id="ENOG502R3EY">
    <property type="taxonomic scope" value="Eukaryota"/>
</dbReference>
<dbReference type="PANTHER" id="PTHR34366">
    <property type="entry name" value="OS07G0289901 PROTEIN-RELATED"/>
    <property type="match status" value="1"/>
</dbReference>
<reference evidence="3 4" key="1">
    <citation type="journal article" date="2010" name="Nature">
        <title>Genome sequencing and analysis of the model grass Brachypodium distachyon.</title>
        <authorList>
            <consortium name="International Brachypodium Initiative"/>
        </authorList>
    </citation>
    <scope>NUCLEOTIDE SEQUENCE [LARGE SCALE GENOMIC DNA]</scope>
    <source>
        <strain evidence="3 4">Bd21</strain>
    </source>
</reference>
<dbReference type="OrthoDB" id="1843925at2759"/>
<dbReference type="STRING" id="15368.I1HKA9"/>
<protein>
    <recommendedName>
        <fullName evidence="2">DUF7731 domain-containing protein</fullName>
    </recommendedName>
</protein>
<organism evidence="4">
    <name type="scientific">Brachypodium distachyon</name>
    <name type="common">Purple false brome</name>
    <name type="synonym">Trachynia distachya</name>
    <dbReference type="NCBI Taxonomy" id="15368"/>
    <lineage>
        <taxon>Eukaryota</taxon>
        <taxon>Viridiplantae</taxon>
        <taxon>Streptophyta</taxon>
        <taxon>Embryophyta</taxon>
        <taxon>Tracheophyta</taxon>
        <taxon>Spermatophyta</taxon>
        <taxon>Magnoliopsida</taxon>
        <taxon>Liliopsida</taxon>
        <taxon>Poales</taxon>
        <taxon>Poaceae</taxon>
        <taxon>BOP clade</taxon>
        <taxon>Pooideae</taxon>
        <taxon>Stipodae</taxon>
        <taxon>Brachypodieae</taxon>
        <taxon>Brachypodium</taxon>
    </lineage>
</organism>
<keyword evidence="5" id="KW-1185">Reference proteome</keyword>
<feature type="domain" description="DUF7731" evidence="2">
    <location>
        <begin position="33"/>
        <end position="134"/>
    </location>
</feature>
<reference evidence="4" key="3">
    <citation type="submission" date="2018-08" db="UniProtKB">
        <authorList>
            <consortium name="EnsemblPlants"/>
        </authorList>
    </citation>
    <scope>IDENTIFICATION</scope>
    <source>
        <strain evidence="4">cv. Bd21</strain>
    </source>
</reference>
<evidence type="ECO:0000259" key="2">
    <source>
        <dbReference type="Pfam" id="PF24865"/>
    </source>
</evidence>
<keyword evidence="1" id="KW-0732">Signal</keyword>
<dbReference type="FunCoup" id="I1HKA9">
    <property type="interactions" value="817"/>
</dbReference>
<gene>
    <name evidence="4" type="primary">LOC100835321</name>
    <name evidence="3" type="ORF">BRADI_2g28130v3</name>
</gene>
<dbReference type="Proteomes" id="UP000008810">
    <property type="component" value="Chromosome 2"/>
</dbReference>
<dbReference type="GeneID" id="100835321"/>
<dbReference type="HOGENOM" id="CLU_084331_0_0_1"/>
<dbReference type="Pfam" id="PF24865">
    <property type="entry name" value="DUF7731"/>
    <property type="match status" value="1"/>
</dbReference>
<dbReference type="InterPro" id="IPR056633">
    <property type="entry name" value="DUF7731"/>
</dbReference>
<evidence type="ECO:0000313" key="3">
    <source>
        <dbReference type="EMBL" id="KQK06743.1"/>
    </source>
</evidence>
<dbReference type="OMA" id="RRDCIGG"/>
<proteinExistence type="predicted"/>
<name>I1HKA9_BRADI</name>
<dbReference type="Gramene" id="KQK06743">
    <property type="protein sequence ID" value="KQK06743"/>
    <property type="gene ID" value="BRADI_2g28130v3"/>
</dbReference>
<feature type="chain" id="PRO_5014094602" description="DUF7731 domain-containing protein" evidence="1">
    <location>
        <begin position="28"/>
        <end position="210"/>
    </location>
</feature>
<dbReference type="EnsemblPlants" id="KQK06743">
    <property type="protein sequence ID" value="KQK06743"/>
    <property type="gene ID" value="BRADI_2g28130v3"/>
</dbReference>
<evidence type="ECO:0000313" key="5">
    <source>
        <dbReference type="Proteomes" id="UP000008810"/>
    </source>
</evidence>
<feature type="signal peptide" evidence="1">
    <location>
        <begin position="1"/>
        <end position="27"/>
    </location>
</feature>
<dbReference type="KEGG" id="bdi:100835321"/>
<dbReference type="RefSeq" id="XP_003566342.1">
    <property type="nucleotide sequence ID" value="XM_003566294.4"/>
</dbReference>
<sequence>MAISHRSGSGSLALVVVAICILPACISNKISLEIFDRACHCFDDHNVYKECAEELRLGVEGAFHVGSGSVEEYCGGACLAETELALQCVEEIIAHDEGDGYSFRFSNGASLPAVQAALHTSCSYTPERGTFEIRGERTECGDQDGAHEETQLGYHEEGGQQQYRGGAFGDYCSGAAAPSLAHMTLLLTIFVLSASTLLDNFVIDDVPFLF</sequence>
<dbReference type="EMBL" id="CM000881">
    <property type="protein sequence ID" value="KQK06743.1"/>
    <property type="molecule type" value="Genomic_DNA"/>
</dbReference>
<dbReference type="PANTHER" id="PTHR34366:SF5">
    <property type="entry name" value="OS05G0355900 PROTEIN"/>
    <property type="match status" value="1"/>
</dbReference>
<dbReference type="AlphaFoldDB" id="I1HKA9"/>
<accession>I1HKA9</accession>
<reference evidence="3" key="2">
    <citation type="submission" date="2017-06" db="EMBL/GenBank/DDBJ databases">
        <title>WGS assembly of Brachypodium distachyon.</title>
        <authorList>
            <consortium name="The International Brachypodium Initiative"/>
            <person name="Lucas S."/>
            <person name="Harmon-Smith M."/>
            <person name="Lail K."/>
            <person name="Tice H."/>
            <person name="Grimwood J."/>
            <person name="Bruce D."/>
            <person name="Barry K."/>
            <person name="Shu S."/>
            <person name="Lindquist E."/>
            <person name="Wang M."/>
            <person name="Pitluck S."/>
            <person name="Vogel J.P."/>
            <person name="Garvin D.F."/>
            <person name="Mockler T.C."/>
            <person name="Schmutz J."/>
            <person name="Rokhsar D."/>
            <person name="Bevan M.W."/>
        </authorList>
    </citation>
    <scope>NUCLEOTIDE SEQUENCE</scope>
    <source>
        <strain evidence="3">Bd21</strain>
    </source>
</reference>
<evidence type="ECO:0000256" key="1">
    <source>
        <dbReference type="SAM" id="SignalP"/>
    </source>
</evidence>
<evidence type="ECO:0000313" key="4">
    <source>
        <dbReference type="EnsemblPlants" id="KQK06743"/>
    </source>
</evidence>